<name>A0A427XUI9_9TREE</name>
<dbReference type="GO" id="GO:0046872">
    <property type="term" value="F:metal ion binding"/>
    <property type="evidence" value="ECO:0007669"/>
    <property type="project" value="UniProtKB-KW"/>
</dbReference>
<dbReference type="Proteomes" id="UP000279236">
    <property type="component" value="Unassembled WGS sequence"/>
</dbReference>
<feature type="binding site" evidence="6">
    <location>
        <begin position="272"/>
        <end position="275"/>
    </location>
    <ligand>
        <name>GTP</name>
        <dbReference type="ChEBI" id="CHEBI:37565"/>
    </ligand>
</feature>
<dbReference type="GO" id="GO:0005525">
    <property type="term" value="F:GTP binding"/>
    <property type="evidence" value="ECO:0007669"/>
    <property type="project" value="UniProtKB-KW"/>
</dbReference>
<feature type="region of interest" description="Disordered" evidence="8">
    <location>
        <begin position="1"/>
        <end position="28"/>
    </location>
</feature>
<feature type="binding site" evidence="7">
    <location>
        <position position="51"/>
    </location>
    <ligand>
        <name>Mg(2+)</name>
        <dbReference type="ChEBI" id="CHEBI:18420"/>
    </ligand>
</feature>
<dbReference type="GO" id="GO:0007186">
    <property type="term" value="P:G protein-coupled receptor signaling pathway"/>
    <property type="evidence" value="ECO:0007669"/>
    <property type="project" value="InterPro"/>
</dbReference>
<reference evidence="9 10" key="1">
    <citation type="submission" date="2018-11" db="EMBL/GenBank/DDBJ databases">
        <title>Genome sequence of Apiotrichum porosum DSM 27194.</title>
        <authorList>
            <person name="Aliyu H."/>
            <person name="Gorte O."/>
            <person name="Ochsenreither K."/>
        </authorList>
    </citation>
    <scope>NUCLEOTIDE SEQUENCE [LARGE SCALE GENOMIC DNA]</scope>
    <source>
        <strain evidence="9 10">DSM 27194</strain>
    </source>
</reference>
<evidence type="ECO:0000256" key="2">
    <source>
        <dbReference type="ARBA" id="ARBA00022741"/>
    </source>
</evidence>
<dbReference type="GO" id="GO:0031683">
    <property type="term" value="F:G-protein beta/gamma-subunit complex binding"/>
    <property type="evidence" value="ECO:0007669"/>
    <property type="project" value="InterPro"/>
</dbReference>
<comment type="caution">
    <text evidence="9">The sequence shown here is derived from an EMBL/GenBank/DDBJ whole genome shotgun (WGS) entry which is preliminary data.</text>
</comment>
<feature type="compositionally biased region" description="Basic and acidic residues" evidence="8">
    <location>
        <begin position="18"/>
        <end position="28"/>
    </location>
</feature>
<evidence type="ECO:0000313" key="10">
    <source>
        <dbReference type="Proteomes" id="UP000279236"/>
    </source>
</evidence>
<feature type="compositionally biased region" description="Polar residues" evidence="8">
    <location>
        <begin position="1"/>
        <end position="15"/>
    </location>
</feature>
<dbReference type="InterPro" id="IPR027417">
    <property type="entry name" value="P-loop_NTPase"/>
</dbReference>
<protein>
    <recommendedName>
        <fullName evidence="11">Guanine nucleotide-binding protein alpha-2 subunit</fullName>
    </recommendedName>
</protein>
<gene>
    <name evidence="9" type="ORF">EHS24_007504</name>
</gene>
<evidence type="ECO:0000256" key="4">
    <source>
        <dbReference type="ARBA" id="ARBA00023134"/>
    </source>
</evidence>
<evidence type="ECO:0000256" key="8">
    <source>
        <dbReference type="SAM" id="MobiDB-lite"/>
    </source>
</evidence>
<feature type="binding site" evidence="6">
    <location>
        <position position="331"/>
    </location>
    <ligand>
        <name>GTP</name>
        <dbReference type="ChEBI" id="CHEBI:37565"/>
    </ligand>
</feature>
<dbReference type="GO" id="GO:0005737">
    <property type="term" value="C:cytoplasm"/>
    <property type="evidence" value="ECO:0007669"/>
    <property type="project" value="TreeGrafter"/>
</dbReference>
<evidence type="ECO:0000256" key="6">
    <source>
        <dbReference type="PIRSR" id="PIRSR601019-1"/>
    </source>
</evidence>
<feature type="binding site" evidence="7">
    <location>
        <position position="184"/>
    </location>
    <ligand>
        <name>Mg(2+)</name>
        <dbReference type="ChEBI" id="CHEBI:18420"/>
    </ligand>
</feature>
<dbReference type="FunFam" id="3.40.50.300:FF:002307">
    <property type="entry name" value="Guanine nucleotide-binding protein G(k) subunit alpha"/>
    <property type="match status" value="1"/>
</dbReference>
<dbReference type="STRING" id="105984.A0A427XUI9"/>
<dbReference type="RefSeq" id="XP_028476756.1">
    <property type="nucleotide sequence ID" value="XM_028622863.1"/>
</dbReference>
<keyword evidence="2 6" id="KW-0547">Nucleotide-binding</keyword>
<keyword evidence="1 7" id="KW-0479">Metal-binding</keyword>
<dbReference type="GO" id="GO:0005834">
    <property type="term" value="C:heterotrimeric G-protein complex"/>
    <property type="evidence" value="ECO:0007669"/>
    <property type="project" value="TreeGrafter"/>
</dbReference>
<evidence type="ECO:0000256" key="5">
    <source>
        <dbReference type="ARBA" id="ARBA00023224"/>
    </source>
</evidence>
<evidence type="ECO:0000256" key="1">
    <source>
        <dbReference type="ARBA" id="ARBA00022723"/>
    </source>
</evidence>
<dbReference type="GO" id="GO:0003924">
    <property type="term" value="F:GTPase activity"/>
    <property type="evidence" value="ECO:0007669"/>
    <property type="project" value="InterPro"/>
</dbReference>
<keyword evidence="3 7" id="KW-0460">Magnesium</keyword>
<dbReference type="SUPFAM" id="SSF47895">
    <property type="entry name" value="Transducin (alpha subunit), insertion domain"/>
    <property type="match status" value="1"/>
</dbReference>
<keyword evidence="4 6" id="KW-0342">GTP-binding</keyword>
<dbReference type="GO" id="GO:0001664">
    <property type="term" value="F:G protein-coupled receptor binding"/>
    <property type="evidence" value="ECO:0007669"/>
    <property type="project" value="TreeGrafter"/>
</dbReference>
<keyword evidence="10" id="KW-1185">Reference proteome</keyword>
<dbReference type="GO" id="GO:0000750">
    <property type="term" value="P:pheromone-dependent signal transduction involved in conjugation with cellular fusion"/>
    <property type="evidence" value="ECO:0007669"/>
    <property type="project" value="TreeGrafter"/>
</dbReference>
<evidence type="ECO:0000256" key="7">
    <source>
        <dbReference type="PIRSR" id="PIRSR601019-2"/>
    </source>
</evidence>
<dbReference type="Gene3D" id="1.10.400.10">
    <property type="entry name" value="GI Alpha 1, domain 2-like"/>
    <property type="match status" value="1"/>
</dbReference>
<dbReference type="PROSITE" id="PS51882">
    <property type="entry name" value="G_ALPHA"/>
    <property type="match status" value="1"/>
</dbReference>
<organism evidence="9 10">
    <name type="scientific">Apiotrichum porosum</name>
    <dbReference type="NCBI Taxonomy" id="105984"/>
    <lineage>
        <taxon>Eukaryota</taxon>
        <taxon>Fungi</taxon>
        <taxon>Dikarya</taxon>
        <taxon>Basidiomycota</taxon>
        <taxon>Agaricomycotina</taxon>
        <taxon>Tremellomycetes</taxon>
        <taxon>Trichosporonales</taxon>
        <taxon>Trichosporonaceae</taxon>
        <taxon>Apiotrichum</taxon>
    </lineage>
</organism>
<keyword evidence="5" id="KW-0807">Transducer</keyword>
<dbReference type="PANTHER" id="PTHR10218">
    <property type="entry name" value="GTP-BINDING PROTEIN ALPHA SUBUNIT"/>
    <property type="match status" value="1"/>
</dbReference>
<dbReference type="EMBL" id="RSCE01000005">
    <property type="protein sequence ID" value="RSH82524.1"/>
    <property type="molecule type" value="Genomic_DNA"/>
</dbReference>
<dbReference type="Gene3D" id="3.40.50.300">
    <property type="entry name" value="P-loop containing nucleotide triphosphate hydrolases"/>
    <property type="match status" value="1"/>
</dbReference>
<evidence type="ECO:0000313" key="9">
    <source>
        <dbReference type="EMBL" id="RSH82524.1"/>
    </source>
</evidence>
<dbReference type="CDD" id="cd00066">
    <property type="entry name" value="G-alpha"/>
    <property type="match status" value="1"/>
</dbReference>
<dbReference type="PANTHER" id="PTHR10218:SF242">
    <property type="entry name" value="GUANINE NUCLEOTIDE-BINDING PROTEIN ALPHA-1 SUBUNIT"/>
    <property type="match status" value="1"/>
</dbReference>
<dbReference type="GeneID" id="39592047"/>
<dbReference type="PRINTS" id="PR00318">
    <property type="entry name" value="GPROTEINA"/>
</dbReference>
<dbReference type="AlphaFoldDB" id="A0A427XUI9"/>
<dbReference type="OrthoDB" id="5817230at2759"/>
<dbReference type="Pfam" id="PF00503">
    <property type="entry name" value="G-alpha"/>
    <property type="match status" value="1"/>
</dbReference>
<accession>A0A427XUI9</accession>
<feature type="binding site" evidence="6">
    <location>
        <begin position="178"/>
        <end position="184"/>
    </location>
    <ligand>
        <name>GTP</name>
        <dbReference type="ChEBI" id="CHEBI:37565"/>
    </ligand>
</feature>
<dbReference type="InterPro" id="IPR001019">
    <property type="entry name" value="Gprotein_alpha_su"/>
</dbReference>
<dbReference type="SMART" id="SM00275">
    <property type="entry name" value="G_alpha"/>
    <property type="match status" value="1"/>
</dbReference>
<evidence type="ECO:0000256" key="3">
    <source>
        <dbReference type="ARBA" id="ARBA00022842"/>
    </source>
</evidence>
<proteinExistence type="predicted"/>
<feature type="binding site" evidence="6">
    <location>
        <begin position="203"/>
        <end position="207"/>
    </location>
    <ligand>
        <name>GTP</name>
        <dbReference type="ChEBI" id="CHEBI:37565"/>
    </ligand>
</feature>
<evidence type="ECO:0008006" key="11">
    <source>
        <dbReference type="Google" id="ProtNLM"/>
    </source>
</evidence>
<sequence length="359" mass="41328">MGNCMSNPSQENSGPGSDRSREIDKQLREEERRMAREVKLLLLGAGASGKSTVLKQMRYIHSRPFSVEEVEDYRKIVFSNIVGGMRAIIDVMDAEDMAVAPENRVYIALVDNEIAINTGDAFPMHYYRALKALWTDPNVQVCWSQAYRFALQENIPYFYSDLERLFRPDYTPSRDDILRVRTKTTGISETRFEIRDMVFRLFDVGGQRSERRKWASCFENVTSIIFLASLSDYNSCIIEDAESNGMLEALILWESILNSHWFYKSSLILFLNKADLLREKLKSETQQVVTSFPDFDGAPFNFNDAIEFFKFKFRSVNRNPNREVYVHVTTATDSAQLKVVMAAVTDTIVRNSLRDMAIL</sequence>
<dbReference type="InterPro" id="IPR011025">
    <property type="entry name" value="GproteinA_insert"/>
</dbReference>
<dbReference type="SUPFAM" id="SSF52540">
    <property type="entry name" value="P-loop containing nucleoside triphosphate hydrolases"/>
    <property type="match status" value="1"/>
</dbReference>